<protein>
    <submittedName>
        <fullName evidence="1">Uncharacterized protein</fullName>
    </submittedName>
</protein>
<sequence>MLLKYWYVSSQLLPVARLIDLIAQSFSNKPKALLL</sequence>
<dbReference type="EMBL" id="BK015983">
    <property type="protein sequence ID" value="DAF88298.1"/>
    <property type="molecule type" value="Genomic_DNA"/>
</dbReference>
<reference evidence="1" key="1">
    <citation type="journal article" date="2021" name="Proc. Natl. Acad. Sci. U.S.A.">
        <title>A Catalog of Tens of Thousands of Viruses from Human Metagenomes Reveals Hidden Associations with Chronic Diseases.</title>
        <authorList>
            <person name="Tisza M.J."/>
            <person name="Buck C.B."/>
        </authorList>
    </citation>
    <scope>NUCLEOTIDE SEQUENCE</scope>
    <source>
        <strain evidence="1">Ctt8434</strain>
    </source>
</reference>
<organism evidence="1">
    <name type="scientific">Siphoviridae sp. ctt8434</name>
    <dbReference type="NCBI Taxonomy" id="2825703"/>
    <lineage>
        <taxon>Viruses</taxon>
        <taxon>Duplodnaviria</taxon>
        <taxon>Heunggongvirae</taxon>
        <taxon>Uroviricota</taxon>
        <taxon>Caudoviricetes</taxon>
    </lineage>
</organism>
<proteinExistence type="predicted"/>
<name>A0A8S5U1J5_9CAUD</name>
<evidence type="ECO:0000313" key="1">
    <source>
        <dbReference type="EMBL" id="DAF88298.1"/>
    </source>
</evidence>
<accession>A0A8S5U1J5</accession>